<keyword evidence="6 9" id="KW-0378">Hydrolase</keyword>
<dbReference type="PANTHER" id="PTHR28570">
    <property type="entry name" value="ASPARTYL AMINOPEPTIDASE"/>
    <property type="match status" value="1"/>
</dbReference>
<reference evidence="12" key="1">
    <citation type="submission" date="2018-09" db="EMBL/GenBank/DDBJ databases">
        <title>Draft Genome Sequence of Mediterraneibacter sp. KCTC 15684.</title>
        <authorList>
            <person name="Kim J.S."/>
            <person name="Han K.I."/>
            <person name="Suh M.K."/>
            <person name="Lee K.C."/>
            <person name="Eom M.K."/>
            <person name="Lee J.H."/>
            <person name="Park S.H."/>
            <person name="Kang S.W."/>
            <person name="Park J.E."/>
            <person name="Oh B.S."/>
            <person name="Yu S.Y."/>
            <person name="Choi S.H."/>
            <person name="Lee D.H."/>
            <person name="Yoon H."/>
            <person name="Kim B."/>
            <person name="Yang S.J."/>
            <person name="Lee J.S."/>
        </authorList>
    </citation>
    <scope>NUCLEOTIDE SEQUENCE [LARGE SCALE GENOMIC DNA]</scope>
    <source>
        <strain evidence="12">KCTC 15684</strain>
    </source>
</reference>
<dbReference type="SUPFAM" id="SSF53187">
    <property type="entry name" value="Zn-dependent exopeptidases"/>
    <property type="match status" value="1"/>
</dbReference>
<evidence type="ECO:0000256" key="6">
    <source>
        <dbReference type="ARBA" id="ARBA00022801"/>
    </source>
</evidence>
<dbReference type="Gene3D" id="2.30.250.10">
    <property type="entry name" value="Aminopeptidase i, Domain 2"/>
    <property type="match status" value="1"/>
</dbReference>
<dbReference type="AlphaFoldDB" id="A0A391PAA6"/>
<keyword evidence="5 9" id="KW-0479">Metal-binding</keyword>
<dbReference type="Proteomes" id="UP000265643">
    <property type="component" value="Unassembled WGS sequence"/>
</dbReference>
<proteinExistence type="inferred from homology"/>
<evidence type="ECO:0000313" key="12">
    <source>
        <dbReference type="Proteomes" id="UP000265643"/>
    </source>
</evidence>
<dbReference type="GO" id="GO:0008270">
    <property type="term" value="F:zinc ion binding"/>
    <property type="evidence" value="ECO:0007669"/>
    <property type="project" value="InterPro"/>
</dbReference>
<dbReference type="EMBL" id="BHGK01000001">
    <property type="protein sequence ID" value="GCA67928.1"/>
    <property type="molecule type" value="Genomic_DNA"/>
</dbReference>
<keyword evidence="7 9" id="KW-0862">Zinc</keyword>
<comment type="similarity">
    <text evidence="2 9">Belongs to the peptidase M18 family.</text>
</comment>
<evidence type="ECO:0000256" key="10">
    <source>
        <dbReference type="RuleBase" id="RU004387"/>
    </source>
</evidence>
<name>A0A391PAA6_9FIRM</name>
<evidence type="ECO:0000256" key="3">
    <source>
        <dbReference type="ARBA" id="ARBA00022438"/>
    </source>
</evidence>
<evidence type="ECO:0000313" key="11">
    <source>
        <dbReference type="EMBL" id="GCA67928.1"/>
    </source>
</evidence>
<keyword evidence="4 9" id="KW-0645">Protease</keyword>
<protein>
    <recommendedName>
        <fullName evidence="10">M18 family aminopeptidase</fullName>
        <ecNumber evidence="10">3.4.11.-</ecNumber>
    </recommendedName>
</protein>
<evidence type="ECO:0000256" key="7">
    <source>
        <dbReference type="ARBA" id="ARBA00022833"/>
    </source>
</evidence>
<keyword evidence="3 9" id="KW-0031">Aminopeptidase</keyword>
<sequence length="463" mass="51160">MREIEELLKFIKNSPSMFHTIETISKELKAAGFQYLPETRGWELKAGGAYYTTRNGSSLIAFKIGEEIKDLHFQITASHSDSPTYKIKHLPELEGAGGSLRLDVEGYGGMIDSSWFDRPLSVAGRVVVQEGNQICSRLINFDRELLLIPNVAIHFNRQINQGYAYNRQVDLCPLFSAGELKKGAFDALVAKELGVKPEQILGKDLYLVNRQDGKLWGAAEEFVSAPKLDDLECAYTSLRGFLEAENKESVNVYCCFDNEEVGSGTKQGALSTFLSDVLHRISDGWDLMRKTGTDSSRQTNPLERTNKLERANLSAQERYYQAVAASFLVSCDNAHAVHPNHPEKTDAINCCFLNKGIVIKESANQKYTTDAVGRAVFTAICDRAGVPHQTFANRSDSPGGSTLGNLSNTQVSLNAVDIGLAQLAMHSSYETAGSKDVAYGIRALKAFYETNLVLRENIISFEK</sequence>
<dbReference type="Gene3D" id="3.40.630.10">
    <property type="entry name" value="Zn peptidases"/>
    <property type="match status" value="1"/>
</dbReference>
<dbReference type="SUPFAM" id="SSF101821">
    <property type="entry name" value="Aminopeptidase/glucanase lid domain"/>
    <property type="match status" value="1"/>
</dbReference>
<dbReference type="PRINTS" id="PR00932">
    <property type="entry name" value="AMINO1PTASE"/>
</dbReference>
<keyword evidence="8 9" id="KW-0482">Metalloprotease</keyword>
<dbReference type="EC" id="3.4.11.-" evidence="10"/>
<dbReference type="InterPro" id="IPR001948">
    <property type="entry name" value="Peptidase_M18"/>
</dbReference>
<dbReference type="GO" id="GO:0005737">
    <property type="term" value="C:cytoplasm"/>
    <property type="evidence" value="ECO:0007669"/>
    <property type="project" value="UniProtKB-ARBA"/>
</dbReference>
<dbReference type="GO" id="GO:0004177">
    <property type="term" value="F:aminopeptidase activity"/>
    <property type="evidence" value="ECO:0007669"/>
    <property type="project" value="UniProtKB-KW"/>
</dbReference>
<evidence type="ECO:0000256" key="4">
    <source>
        <dbReference type="ARBA" id="ARBA00022670"/>
    </source>
</evidence>
<organism evidence="11 12">
    <name type="scientific">Mediterraneibacter butyricigenes</name>
    <dbReference type="NCBI Taxonomy" id="2316025"/>
    <lineage>
        <taxon>Bacteria</taxon>
        <taxon>Bacillati</taxon>
        <taxon>Bacillota</taxon>
        <taxon>Clostridia</taxon>
        <taxon>Lachnospirales</taxon>
        <taxon>Lachnospiraceae</taxon>
        <taxon>Mediterraneibacter</taxon>
    </lineage>
</organism>
<comment type="caution">
    <text evidence="11">The sequence shown here is derived from an EMBL/GenBank/DDBJ whole genome shotgun (WGS) entry which is preliminary data.</text>
</comment>
<dbReference type="InterPro" id="IPR023358">
    <property type="entry name" value="Peptidase_M18_dom2"/>
</dbReference>
<dbReference type="GO" id="GO:0008237">
    <property type="term" value="F:metallopeptidase activity"/>
    <property type="evidence" value="ECO:0007669"/>
    <property type="project" value="UniProtKB-KW"/>
</dbReference>
<evidence type="ECO:0000256" key="2">
    <source>
        <dbReference type="ARBA" id="ARBA00008290"/>
    </source>
</evidence>
<comment type="cofactor">
    <cofactor evidence="1 10">
        <name>Zn(2+)</name>
        <dbReference type="ChEBI" id="CHEBI:29105"/>
    </cofactor>
</comment>
<dbReference type="Pfam" id="PF02127">
    <property type="entry name" value="Peptidase_M18"/>
    <property type="match status" value="1"/>
</dbReference>
<accession>A0A391PAA6</accession>
<evidence type="ECO:0000256" key="1">
    <source>
        <dbReference type="ARBA" id="ARBA00001947"/>
    </source>
</evidence>
<gene>
    <name evidence="11" type="ORF">KGMB01110_23640</name>
</gene>
<dbReference type="PANTHER" id="PTHR28570:SF3">
    <property type="entry name" value="ASPARTYL AMINOPEPTIDASE"/>
    <property type="match status" value="1"/>
</dbReference>
<evidence type="ECO:0000256" key="5">
    <source>
        <dbReference type="ARBA" id="ARBA00022723"/>
    </source>
</evidence>
<dbReference type="CDD" id="cd05658">
    <property type="entry name" value="M18_DAP"/>
    <property type="match status" value="1"/>
</dbReference>
<evidence type="ECO:0000256" key="8">
    <source>
        <dbReference type="ARBA" id="ARBA00023049"/>
    </source>
</evidence>
<keyword evidence="12" id="KW-1185">Reference proteome</keyword>
<dbReference type="GO" id="GO:0006508">
    <property type="term" value="P:proteolysis"/>
    <property type="evidence" value="ECO:0007669"/>
    <property type="project" value="UniProtKB-KW"/>
</dbReference>
<evidence type="ECO:0000256" key="9">
    <source>
        <dbReference type="RuleBase" id="RU004386"/>
    </source>
</evidence>